<evidence type="ECO:0000313" key="2">
    <source>
        <dbReference type="RefSeq" id="XP_011093356.1"/>
    </source>
</evidence>
<dbReference type="GeneID" id="105173349"/>
<gene>
    <name evidence="2" type="primary">LOC105173349</name>
</gene>
<dbReference type="InParanoid" id="A0A6I9UGH4"/>
<dbReference type="OrthoDB" id="912845at2759"/>
<dbReference type="AlphaFoldDB" id="A0A6I9UGH4"/>
<accession>A0A6I9UGH4</accession>
<organism evidence="1 2">
    <name type="scientific">Sesamum indicum</name>
    <name type="common">Oriental sesame</name>
    <name type="synonym">Sesamum orientale</name>
    <dbReference type="NCBI Taxonomy" id="4182"/>
    <lineage>
        <taxon>Eukaryota</taxon>
        <taxon>Viridiplantae</taxon>
        <taxon>Streptophyta</taxon>
        <taxon>Embryophyta</taxon>
        <taxon>Tracheophyta</taxon>
        <taxon>Spermatophyta</taxon>
        <taxon>Magnoliopsida</taxon>
        <taxon>eudicotyledons</taxon>
        <taxon>Gunneridae</taxon>
        <taxon>Pentapetalae</taxon>
        <taxon>asterids</taxon>
        <taxon>lamiids</taxon>
        <taxon>Lamiales</taxon>
        <taxon>Pedaliaceae</taxon>
        <taxon>Sesamum</taxon>
    </lineage>
</organism>
<name>A0A6I9UGH4_SESIN</name>
<dbReference type="Proteomes" id="UP000504604">
    <property type="component" value="Linkage group LG11"/>
</dbReference>
<proteinExistence type="predicted"/>
<protein>
    <submittedName>
        <fullName evidence="2">Uncharacterized protein LOC105173349</fullName>
    </submittedName>
</protein>
<sequence>MSKNPLTEILETNKFNGTNYNCWLRNLRIVLDFQNQTYVLDRSLPWALPEGSTCKERLTFKKWHEDNRKVRSTILASMNNDIQKEYDRHDDVQSIMLHTSKVYAVLDRHIRYAVTKVFFSSKMIEGSPVQEHWVKMLSLVEKLKELKTNLEKETYINVILQSLPPSFDPFIVNYNMSALVKDLHELISMLVQYEATIEKFAPSVLVGEAST</sequence>
<reference evidence="2" key="1">
    <citation type="submission" date="2025-08" db="UniProtKB">
        <authorList>
            <consortium name="RefSeq"/>
        </authorList>
    </citation>
    <scope>IDENTIFICATION</scope>
</reference>
<evidence type="ECO:0000313" key="1">
    <source>
        <dbReference type="Proteomes" id="UP000504604"/>
    </source>
</evidence>
<dbReference type="KEGG" id="sind:105173349"/>
<dbReference type="RefSeq" id="XP_011093356.1">
    <property type="nucleotide sequence ID" value="XM_011095054.1"/>
</dbReference>
<keyword evidence="1" id="KW-1185">Reference proteome</keyword>
<dbReference type="Pfam" id="PF14223">
    <property type="entry name" value="Retrotran_gag_2"/>
    <property type="match status" value="1"/>
</dbReference>